<dbReference type="Gene3D" id="2.10.90.10">
    <property type="entry name" value="Cystine-knot cytokines"/>
    <property type="match status" value="1"/>
</dbReference>
<name>A0A7E6EYV4_9MOLL</name>
<keyword evidence="3" id="KW-0964">Secreted</keyword>
<evidence type="ECO:0000256" key="5">
    <source>
        <dbReference type="SAM" id="Phobius"/>
    </source>
</evidence>
<dbReference type="SUPFAM" id="SSF57501">
    <property type="entry name" value="Cystine-knot cytokines"/>
    <property type="match status" value="1"/>
</dbReference>
<keyword evidence="4" id="KW-0732">Signal</keyword>
<dbReference type="KEGG" id="osn:118764297"/>
<keyword evidence="6" id="KW-1185">Reference proteome</keyword>
<evidence type="ECO:0000256" key="4">
    <source>
        <dbReference type="ARBA" id="ARBA00022729"/>
    </source>
</evidence>
<dbReference type="AlphaFoldDB" id="A0A7E6EYV4"/>
<evidence type="ECO:0000256" key="2">
    <source>
        <dbReference type="ARBA" id="ARBA00007236"/>
    </source>
</evidence>
<protein>
    <submittedName>
        <fullName evidence="7">Interleukin 17-like protein</fullName>
    </submittedName>
</protein>
<dbReference type="Proteomes" id="UP000515154">
    <property type="component" value="Linkage group LG1"/>
</dbReference>
<feature type="transmembrane region" description="Helical" evidence="5">
    <location>
        <begin position="6"/>
        <end position="24"/>
    </location>
</feature>
<keyword evidence="5" id="KW-1133">Transmembrane helix</keyword>
<proteinExistence type="inferred from homology"/>
<dbReference type="GO" id="GO:0005576">
    <property type="term" value="C:extracellular region"/>
    <property type="evidence" value="ECO:0007669"/>
    <property type="project" value="UniProtKB-SubCell"/>
</dbReference>
<sequence length="171" mass="20002">MNYKVFIQYLGCFYSIIMCVSSASHRTHCKTPTNLKARHKNLSRFRNKFIYTDKIAPLTTTPHPKLDTTCPTSYVNSSVLRKRSTCPWYLKSIYNKRVYPPLRTEVVCRCKDCLDTDKNYQCVTVSTKTVILKRTRKCFNGFYIYKPSKIMIPVACVCVRKIDRISRKSKD</sequence>
<reference evidence="7" key="1">
    <citation type="submission" date="2025-08" db="UniProtKB">
        <authorList>
            <consortium name="RefSeq"/>
        </authorList>
    </citation>
    <scope>IDENTIFICATION</scope>
</reference>
<evidence type="ECO:0000313" key="7">
    <source>
        <dbReference type="RefSeq" id="XP_036360771.1"/>
    </source>
</evidence>
<keyword evidence="5" id="KW-0472">Membrane</keyword>
<evidence type="ECO:0000313" key="6">
    <source>
        <dbReference type="Proteomes" id="UP000515154"/>
    </source>
</evidence>
<dbReference type="GO" id="GO:0005125">
    <property type="term" value="F:cytokine activity"/>
    <property type="evidence" value="ECO:0007669"/>
    <property type="project" value="InterPro"/>
</dbReference>
<organism evidence="6 7">
    <name type="scientific">Octopus sinensis</name>
    <name type="common">East Asian common octopus</name>
    <dbReference type="NCBI Taxonomy" id="2607531"/>
    <lineage>
        <taxon>Eukaryota</taxon>
        <taxon>Metazoa</taxon>
        <taxon>Spiralia</taxon>
        <taxon>Lophotrochozoa</taxon>
        <taxon>Mollusca</taxon>
        <taxon>Cephalopoda</taxon>
        <taxon>Coleoidea</taxon>
        <taxon>Octopodiformes</taxon>
        <taxon>Octopoda</taxon>
        <taxon>Incirrata</taxon>
        <taxon>Octopodidae</taxon>
        <taxon>Octopus</taxon>
    </lineage>
</organism>
<evidence type="ECO:0000256" key="3">
    <source>
        <dbReference type="ARBA" id="ARBA00022525"/>
    </source>
</evidence>
<evidence type="ECO:0000256" key="1">
    <source>
        <dbReference type="ARBA" id="ARBA00004613"/>
    </source>
</evidence>
<dbReference type="Pfam" id="PF06083">
    <property type="entry name" value="IL17"/>
    <property type="match status" value="1"/>
</dbReference>
<dbReference type="InterPro" id="IPR010345">
    <property type="entry name" value="IL-17_fam"/>
</dbReference>
<gene>
    <name evidence="7" type="primary">LOC118764297</name>
</gene>
<comment type="similarity">
    <text evidence="2">Belongs to the IL-17 family.</text>
</comment>
<comment type="subcellular location">
    <subcellularLocation>
        <location evidence="1">Secreted</location>
    </subcellularLocation>
</comment>
<dbReference type="InterPro" id="IPR029034">
    <property type="entry name" value="Cystine-knot_cytokine"/>
</dbReference>
<accession>A0A7E6EYV4</accession>
<keyword evidence="5" id="KW-0812">Transmembrane</keyword>
<dbReference type="RefSeq" id="XP_036360771.1">
    <property type="nucleotide sequence ID" value="XM_036504878.1"/>
</dbReference>